<name>A0AAE3XBP8_9DEIO</name>
<feature type="compositionally biased region" description="Basic and acidic residues" evidence="1">
    <location>
        <begin position="40"/>
        <end position="50"/>
    </location>
</feature>
<feature type="domain" description="Glyoxalase-related protein" evidence="2">
    <location>
        <begin position="3"/>
        <end position="53"/>
    </location>
</feature>
<gene>
    <name evidence="3" type="ORF">J2Y00_002447</name>
</gene>
<dbReference type="AlphaFoldDB" id="A0AAE3XBP8"/>
<evidence type="ECO:0000259" key="2">
    <source>
        <dbReference type="Pfam" id="PF20066"/>
    </source>
</evidence>
<evidence type="ECO:0000313" key="3">
    <source>
        <dbReference type="EMBL" id="MDR6218850.1"/>
    </source>
</evidence>
<sequence length="340" mass="36505">MHKQNARTLRTALKAVTGIEISHMDALEVTARLAGKRDWHQLSRETRDQPQRPSPVVPPHQDHHRAAWNDELRDLTRHLDVTDVPAEYFDQAYRDDLSPDQVAAELTLDGAGVTVTLTDLGKPDGGVDAPGHPDVLRLDVAVGADPDVRDARVSLLTALPVTVHPAVQRAHLDAVKKTVLSAVAAGTSVRRACERAAASTPQDVIVQAVIAQSLTLLHAPAPGPSPTSSAALTRLAALARDLNVPAEALAQETRDLHAQLAAAHTTLRMQLTFLLGESAPFVHATDDTVPADDRLRPLVALRYQRLADAVNAQGRDAQLAFLLDAWGSEADARAALRALN</sequence>
<reference evidence="3" key="1">
    <citation type="submission" date="2023-07" db="EMBL/GenBank/DDBJ databases">
        <title>Sorghum-associated microbial communities from plants grown in Nebraska, USA.</title>
        <authorList>
            <person name="Schachtman D."/>
        </authorList>
    </citation>
    <scope>NUCLEOTIDE SEQUENCE</scope>
    <source>
        <strain evidence="3">BE330</strain>
    </source>
</reference>
<accession>A0AAE3XBP8</accession>
<organism evidence="3 4">
    <name type="scientific">Deinococcus soli</name>
    <name type="common">ex Cha et al. 2016</name>
    <dbReference type="NCBI Taxonomy" id="1309411"/>
    <lineage>
        <taxon>Bacteria</taxon>
        <taxon>Thermotogati</taxon>
        <taxon>Deinococcota</taxon>
        <taxon>Deinococci</taxon>
        <taxon>Deinococcales</taxon>
        <taxon>Deinococcaceae</taxon>
        <taxon>Deinococcus</taxon>
    </lineage>
</organism>
<proteinExistence type="predicted"/>
<evidence type="ECO:0000256" key="1">
    <source>
        <dbReference type="SAM" id="MobiDB-lite"/>
    </source>
</evidence>
<dbReference type="Pfam" id="PF20066">
    <property type="entry name" value="Glyoxalase_8"/>
    <property type="match status" value="1"/>
</dbReference>
<feature type="region of interest" description="Disordered" evidence="1">
    <location>
        <begin position="40"/>
        <end position="63"/>
    </location>
</feature>
<protein>
    <submittedName>
        <fullName evidence="3">Uncharacterized protein YlxW (UPF0749 family)</fullName>
    </submittedName>
</protein>
<dbReference type="EMBL" id="JAVDQK010000005">
    <property type="protein sequence ID" value="MDR6218850.1"/>
    <property type="molecule type" value="Genomic_DNA"/>
</dbReference>
<dbReference type="Proteomes" id="UP001185331">
    <property type="component" value="Unassembled WGS sequence"/>
</dbReference>
<dbReference type="RefSeq" id="WP_309853549.1">
    <property type="nucleotide sequence ID" value="NZ_JAVDQJ010000004.1"/>
</dbReference>
<dbReference type="InterPro" id="IPR045517">
    <property type="entry name" value="Glyoxalase_8"/>
</dbReference>
<evidence type="ECO:0000313" key="4">
    <source>
        <dbReference type="Proteomes" id="UP001185331"/>
    </source>
</evidence>
<comment type="caution">
    <text evidence="3">The sequence shown here is derived from an EMBL/GenBank/DDBJ whole genome shotgun (WGS) entry which is preliminary data.</text>
</comment>